<dbReference type="Gene3D" id="3.30.450.20">
    <property type="entry name" value="PAS domain"/>
    <property type="match status" value="1"/>
</dbReference>
<dbReference type="AlphaFoldDB" id="A0A814QMB7"/>
<comment type="caution">
    <text evidence="1">The sequence shown here is derived from an EMBL/GenBank/DDBJ whole genome shotgun (WGS) entry which is preliminary data.</text>
</comment>
<dbReference type="Proteomes" id="UP000663854">
    <property type="component" value="Unassembled WGS sequence"/>
</dbReference>
<reference evidence="1" key="1">
    <citation type="submission" date="2021-02" db="EMBL/GenBank/DDBJ databases">
        <authorList>
            <person name="Nowell W R."/>
        </authorList>
    </citation>
    <scope>NUCLEOTIDE SEQUENCE</scope>
</reference>
<dbReference type="InterPro" id="IPR035965">
    <property type="entry name" value="PAS-like_dom_sf"/>
</dbReference>
<proteinExistence type="predicted"/>
<dbReference type="SUPFAM" id="SSF55785">
    <property type="entry name" value="PYP-like sensor domain (PAS domain)"/>
    <property type="match status" value="1"/>
</dbReference>
<gene>
    <name evidence="1" type="ORF">PYM288_LOCUS20756</name>
</gene>
<accession>A0A814QMB7</accession>
<protein>
    <submittedName>
        <fullName evidence="1">Uncharacterized protein</fullName>
    </submittedName>
</protein>
<name>A0A814QMB7_9BILA</name>
<organism evidence="1 2">
    <name type="scientific">Rotaria sordida</name>
    <dbReference type="NCBI Taxonomy" id="392033"/>
    <lineage>
        <taxon>Eukaryota</taxon>
        <taxon>Metazoa</taxon>
        <taxon>Spiralia</taxon>
        <taxon>Gnathifera</taxon>
        <taxon>Rotifera</taxon>
        <taxon>Eurotatoria</taxon>
        <taxon>Bdelloidea</taxon>
        <taxon>Philodinida</taxon>
        <taxon>Philodinidae</taxon>
        <taxon>Rotaria</taxon>
    </lineage>
</organism>
<evidence type="ECO:0000313" key="2">
    <source>
        <dbReference type="Proteomes" id="UP000663854"/>
    </source>
</evidence>
<dbReference type="EMBL" id="CAJNOH010000779">
    <property type="protein sequence ID" value="CAF1122067.1"/>
    <property type="molecule type" value="Genomic_DNA"/>
</dbReference>
<evidence type="ECO:0000313" key="1">
    <source>
        <dbReference type="EMBL" id="CAF1122067.1"/>
    </source>
</evidence>
<sequence>MSPFTKLKSDIVSGLLDNLEFWGEIKDGHLVPHGLLADQNAMDDIPVGIYVLEKDGLLIGCNKAAIDAWDRTPSLKTSEKYCGAHILRYPSGEIMPHQHAPPSVVINNGATVRNADVICEQPNGNRLLALVNVFPIRNKDSQNSDVIGAVNIFCHNTNKTVPGLII</sequence>